<dbReference type="EC" id="5.1.1.7" evidence="3 9"/>
<evidence type="ECO:0000256" key="2">
    <source>
        <dbReference type="ARBA" id="ARBA00010219"/>
    </source>
</evidence>
<dbReference type="GO" id="GO:0008837">
    <property type="term" value="F:diaminopimelate epimerase activity"/>
    <property type="evidence" value="ECO:0007669"/>
    <property type="project" value="UniProtKB-UniRule"/>
</dbReference>
<feature type="active site" evidence="10">
    <location>
        <position position="73"/>
    </location>
</feature>
<evidence type="ECO:0000256" key="5">
    <source>
        <dbReference type="ARBA" id="ARBA00022605"/>
    </source>
</evidence>
<proteinExistence type="inferred from homology"/>
<dbReference type="InterPro" id="IPR018510">
    <property type="entry name" value="DAP_epimerase_AS"/>
</dbReference>
<dbReference type="InterPro" id="IPR001653">
    <property type="entry name" value="DAP_epimerase_DapF"/>
</dbReference>
<dbReference type="SUPFAM" id="SSF54506">
    <property type="entry name" value="Diaminopimelate epimerase-like"/>
    <property type="match status" value="2"/>
</dbReference>
<evidence type="ECO:0000256" key="3">
    <source>
        <dbReference type="ARBA" id="ARBA00013080"/>
    </source>
</evidence>
<dbReference type="UniPathway" id="UPA00034">
    <property type="reaction ID" value="UER00025"/>
</dbReference>
<name>A0A1M6Q5F8_9FIRM</name>
<evidence type="ECO:0000256" key="7">
    <source>
        <dbReference type="ARBA" id="ARBA00023235"/>
    </source>
</evidence>
<dbReference type="STRING" id="1120989.SAMN02745227_01651"/>
<accession>A0A1M6Q5F8</accession>
<comment type="pathway">
    <text evidence="1 9">Amino-acid biosynthesis; L-lysine biosynthesis via DAP pathway; DL-2,6-diaminopimelate from LL-2,6-diaminopimelate: step 1/1.</text>
</comment>
<keyword evidence="4 9" id="KW-0963">Cytoplasm</keyword>
<dbReference type="GO" id="GO:0009089">
    <property type="term" value="P:lysine biosynthetic process via diaminopimelate"/>
    <property type="evidence" value="ECO:0007669"/>
    <property type="project" value="UniProtKB-UniRule"/>
</dbReference>
<keyword evidence="5 9" id="KW-0028">Amino-acid biosynthesis</keyword>
<feature type="active site" description="Proton acceptor" evidence="9">
    <location>
        <position position="220"/>
    </location>
</feature>
<dbReference type="Pfam" id="PF01678">
    <property type="entry name" value="DAP_epimerase"/>
    <property type="match status" value="2"/>
</dbReference>
<reference evidence="12" key="1">
    <citation type="submission" date="2016-11" db="EMBL/GenBank/DDBJ databases">
        <authorList>
            <person name="Varghese N."/>
            <person name="Submissions S."/>
        </authorList>
    </citation>
    <scope>NUCLEOTIDE SEQUENCE [LARGE SCALE GENOMIC DNA]</scope>
    <source>
        <strain evidence="12">DSM 14826</strain>
    </source>
</reference>
<sequence length="282" mass="31025">MILEFTKMHGLGNDFIIIDNLEDKRLNWSKLAENLCQRNTGIGADGLVLVNPSHNGDYKMVIYNSDGSLAQMCGNAIRCFGKYLYEKGYTKEEKLSIDTDSGVKILYLTVDNGVVQSVKVDMGSPIFQPELIPVNAPNSADIKIQVAQRELTITAISMGNPHAVIFVEDLKNYPVNELGPLIENHPLFPQKINVEFVQIKDDQTLAIRVWERGVGETQACGTGACAAFVASVLKGKVKFHGEVHLLGGILTITYDGNKVYKEGPAAFVFEGKVEIDSSYKLI</sequence>
<dbReference type="FunFam" id="3.10.310.10:FF:000001">
    <property type="entry name" value="Diaminopimelate epimerase"/>
    <property type="match status" value="1"/>
</dbReference>
<dbReference type="GO" id="GO:0005829">
    <property type="term" value="C:cytosol"/>
    <property type="evidence" value="ECO:0007669"/>
    <property type="project" value="TreeGrafter"/>
</dbReference>
<keyword evidence="12" id="KW-1185">Reference proteome</keyword>
<evidence type="ECO:0000256" key="6">
    <source>
        <dbReference type="ARBA" id="ARBA00023154"/>
    </source>
</evidence>
<comment type="function">
    <text evidence="9">Catalyzes the stereoinversion of LL-2,6-diaminopimelate (L,L-DAP) to meso-diaminopimelate (meso-DAP), a precursor of L-lysine and an essential component of the bacterial peptidoglycan.</text>
</comment>
<dbReference type="NCBIfam" id="TIGR00652">
    <property type="entry name" value="DapF"/>
    <property type="match status" value="1"/>
</dbReference>
<feature type="binding site" evidence="9">
    <location>
        <position position="13"/>
    </location>
    <ligand>
        <name>substrate</name>
    </ligand>
</feature>
<gene>
    <name evidence="9" type="primary">dapF</name>
    <name evidence="11" type="ORF">SAMN02745227_01651</name>
</gene>
<evidence type="ECO:0000313" key="12">
    <source>
        <dbReference type="Proteomes" id="UP000243547"/>
    </source>
</evidence>
<evidence type="ECO:0000256" key="1">
    <source>
        <dbReference type="ARBA" id="ARBA00005196"/>
    </source>
</evidence>
<dbReference type="Proteomes" id="UP000243547">
    <property type="component" value="Unassembled WGS sequence"/>
</dbReference>
<dbReference type="RefSeq" id="WP_242945864.1">
    <property type="nucleotide sequence ID" value="NZ_FRAI01000018.1"/>
</dbReference>
<dbReference type="Gene3D" id="3.10.310.10">
    <property type="entry name" value="Diaminopimelate Epimerase, Chain A, domain 1"/>
    <property type="match status" value="2"/>
</dbReference>
<evidence type="ECO:0000256" key="4">
    <source>
        <dbReference type="ARBA" id="ARBA00022490"/>
    </source>
</evidence>
<evidence type="ECO:0000256" key="9">
    <source>
        <dbReference type="HAMAP-Rule" id="MF_00197"/>
    </source>
</evidence>
<feature type="binding site" evidence="9">
    <location>
        <position position="160"/>
    </location>
    <ligand>
        <name>substrate</name>
    </ligand>
</feature>
<feature type="binding site" evidence="9">
    <location>
        <position position="193"/>
    </location>
    <ligand>
        <name>substrate</name>
    </ligand>
</feature>
<keyword evidence="7 9" id="KW-0413">Isomerase</keyword>
<evidence type="ECO:0000256" key="8">
    <source>
        <dbReference type="ARBA" id="ARBA00051712"/>
    </source>
</evidence>
<evidence type="ECO:0000256" key="10">
    <source>
        <dbReference type="PROSITE-ProRule" id="PRU10125"/>
    </source>
</evidence>
<feature type="binding site" evidence="9">
    <location>
        <begin position="221"/>
        <end position="222"/>
    </location>
    <ligand>
        <name>substrate</name>
    </ligand>
</feature>
<comment type="subunit">
    <text evidence="9">Homodimer.</text>
</comment>
<comment type="caution">
    <text evidence="9">Lacks conserved residue(s) required for the propagation of feature annotation.</text>
</comment>
<dbReference type="PROSITE" id="PS01326">
    <property type="entry name" value="DAP_EPIMERASE"/>
    <property type="match status" value="1"/>
</dbReference>
<feature type="active site" description="Proton donor" evidence="9">
    <location>
        <position position="73"/>
    </location>
</feature>
<dbReference type="AlphaFoldDB" id="A0A1M6Q5F8"/>
<comment type="similarity">
    <text evidence="2 9">Belongs to the diaminopimelate epimerase family.</text>
</comment>
<feature type="binding site" evidence="9">
    <location>
        <begin position="211"/>
        <end position="212"/>
    </location>
    <ligand>
        <name>substrate</name>
    </ligand>
</feature>
<feature type="site" description="Could be important to modulate the pK values of the two catalytic cysteine residues" evidence="9">
    <location>
        <position position="162"/>
    </location>
</feature>
<feature type="binding site" evidence="9">
    <location>
        <position position="64"/>
    </location>
    <ligand>
        <name>substrate</name>
    </ligand>
</feature>
<comment type="catalytic activity">
    <reaction evidence="8 9">
        <text>(2S,6S)-2,6-diaminopimelate = meso-2,6-diaminopimelate</text>
        <dbReference type="Rhea" id="RHEA:15393"/>
        <dbReference type="ChEBI" id="CHEBI:57609"/>
        <dbReference type="ChEBI" id="CHEBI:57791"/>
        <dbReference type="EC" id="5.1.1.7"/>
    </reaction>
</comment>
<dbReference type="PANTHER" id="PTHR31689:SF0">
    <property type="entry name" value="DIAMINOPIMELATE EPIMERASE"/>
    <property type="match status" value="1"/>
</dbReference>
<dbReference type="PANTHER" id="PTHR31689">
    <property type="entry name" value="DIAMINOPIMELATE EPIMERASE, CHLOROPLASTIC"/>
    <property type="match status" value="1"/>
</dbReference>
<dbReference type="HAMAP" id="MF_00197">
    <property type="entry name" value="DAP_epimerase"/>
    <property type="match status" value="1"/>
</dbReference>
<organism evidence="11 12">
    <name type="scientific">Anaerobranca californiensis DSM 14826</name>
    <dbReference type="NCBI Taxonomy" id="1120989"/>
    <lineage>
        <taxon>Bacteria</taxon>
        <taxon>Bacillati</taxon>
        <taxon>Bacillota</taxon>
        <taxon>Clostridia</taxon>
        <taxon>Eubacteriales</taxon>
        <taxon>Proteinivoracaceae</taxon>
        <taxon>Anaerobranca</taxon>
    </lineage>
</organism>
<feature type="binding site" evidence="9">
    <location>
        <begin position="74"/>
        <end position="75"/>
    </location>
    <ligand>
        <name>substrate</name>
    </ligand>
</feature>
<feature type="site" description="Could be important to modulate the pK values of the two catalytic cysteine residues" evidence="9">
    <location>
        <position position="211"/>
    </location>
</feature>
<dbReference type="EMBL" id="FRAI01000018">
    <property type="protein sequence ID" value="SHK15366.1"/>
    <property type="molecule type" value="Genomic_DNA"/>
</dbReference>
<keyword evidence="6 9" id="KW-0457">Lysine biosynthesis</keyword>
<comment type="subcellular location">
    <subcellularLocation>
        <location evidence="9">Cytoplasm</location>
    </subcellularLocation>
</comment>
<evidence type="ECO:0000313" key="11">
    <source>
        <dbReference type="EMBL" id="SHK15366.1"/>
    </source>
</evidence>
<protein>
    <recommendedName>
        <fullName evidence="3 9">Diaminopimelate epimerase</fullName>
        <shortName evidence="9">DAP epimerase</shortName>
        <ecNumber evidence="3 9">5.1.1.7</ecNumber>
    </recommendedName>
    <alternativeName>
        <fullName evidence="9">PLP-independent amino acid racemase</fullName>
    </alternativeName>
</protein>